<evidence type="ECO:0000256" key="4">
    <source>
        <dbReference type="ARBA" id="ARBA00022692"/>
    </source>
</evidence>
<protein>
    <submittedName>
        <fullName evidence="10">MFS transporter</fullName>
    </submittedName>
</protein>
<dbReference type="PROSITE" id="PS50850">
    <property type="entry name" value="MFS"/>
    <property type="match status" value="1"/>
</dbReference>
<feature type="transmembrane region" description="Helical" evidence="8">
    <location>
        <begin position="271"/>
        <end position="295"/>
    </location>
</feature>
<dbReference type="InterPro" id="IPR036259">
    <property type="entry name" value="MFS_trans_sf"/>
</dbReference>
<feature type="transmembrane region" description="Helical" evidence="8">
    <location>
        <begin position="473"/>
        <end position="493"/>
    </location>
</feature>
<evidence type="ECO:0000313" key="10">
    <source>
        <dbReference type="EMBL" id="BCJ41911.1"/>
    </source>
</evidence>
<evidence type="ECO:0000256" key="1">
    <source>
        <dbReference type="ARBA" id="ARBA00004651"/>
    </source>
</evidence>
<evidence type="ECO:0000313" key="11">
    <source>
        <dbReference type="Proteomes" id="UP000676967"/>
    </source>
</evidence>
<organism evidence="10 11">
    <name type="scientific">Actinoplanes ianthinogenes</name>
    <dbReference type="NCBI Taxonomy" id="122358"/>
    <lineage>
        <taxon>Bacteria</taxon>
        <taxon>Bacillati</taxon>
        <taxon>Actinomycetota</taxon>
        <taxon>Actinomycetes</taxon>
        <taxon>Micromonosporales</taxon>
        <taxon>Micromonosporaceae</taxon>
        <taxon>Actinoplanes</taxon>
    </lineage>
</organism>
<evidence type="ECO:0000256" key="8">
    <source>
        <dbReference type="SAM" id="Phobius"/>
    </source>
</evidence>
<dbReference type="RefSeq" id="WP_189336527.1">
    <property type="nucleotide sequence ID" value="NZ_AP023356.1"/>
</dbReference>
<dbReference type="InterPro" id="IPR011701">
    <property type="entry name" value="MFS"/>
</dbReference>
<feature type="transmembrane region" description="Helical" evidence="8">
    <location>
        <begin position="336"/>
        <end position="357"/>
    </location>
</feature>
<feature type="transmembrane region" description="Helical" evidence="8">
    <location>
        <begin position="307"/>
        <end position="329"/>
    </location>
</feature>
<dbReference type="CDD" id="cd17321">
    <property type="entry name" value="MFS_MMR_MDR_like"/>
    <property type="match status" value="1"/>
</dbReference>
<feature type="transmembrane region" description="Helical" evidence="8">
    <location>
        <begin position="142"/>
        <end position="164"/>
    </location>
</feature>
<feature type="transmembrane region" description="Helical" evidence="8">
    <location>
        <begin position="227"/>
        <end position="250"/>
    </location>
</feature>
<feature type="compositionally biased region" description="Basic and acidic residues" evidence="7">
    <location>
        <begin position="514"/>
        <end position="524"/>
    </location>
</feature>
<dbReference type="PANTHER" id="PTHR42718:SF47">
    <property type="entry name" value="METHYL VIOLOGEN RESISTANCE PROTEIN SMVA"/>
    <property type="match status" value="1"/>
</dbReference>
<feature type="region of interest" description="Disordered" evidence="7">
    <location>
        <begin position="499"/>
        <end position="524"/>
    </location>
</feature>
<feature type="transmembrane region" description="Helical" evidence="8">
    <location>
        <begin position="52"/>
        <end position="72"/>
    </location>
</feature>
<evidence type="ECO:0000256" key="6">
    <source>
        <dbReference type="ARBA" id="ARBA00023136"/>
    </source>
</evidence>
<sequence length="524" mass="53850">MTETEVLQAKAGRKEWFALGVLLLPVLLVSMDLTVLYYALPAMSAELGPTGAQQLWMVDIYAFVLAGLLLTMGTLGDKIGRRRLLLAGAVAFGIGSLVAAYASSAGEFIAARAAMGVAGATLMPSTLALIRNLFHDQTQRRTAVAAWSGGMAAGAALGPILGGLLLDNFWWGSVFIINVPVMVLLVVLGPVLLPEFKVPGAPRFDLISAALSLGAVLPVIYGLKRIAIYGFSTVPVAAAVAGLLLAAAFVRRQQVVADPMIDLKLFRQRAYGASIAINLVALFGMVGFSLFSTQYLQTVLGLSPFRAALWTIPGTLAVGVAVPIATAVVRVVRPAYVVAGGFVLAAAGFFTVTFTPVEDGLAILLPGLVALSAGLAVVMTMITEMVVASAPPEKAGAASAVLQTGQEFGGAVGVAVLGSIGSAVYTSQMDGVVPESAQETLGGAVAAAAKLPAQAAAELTAKAHLAFVQEMHVAALFATLLMVLGAVLAVVALRHVDAPRPPAEPETETAEPVPGKEDYAIAGN</sequence>
<feature type="transmembrane region" description="Helical" evidence="8">
    <location>
        <begin position="363"/>
        <end position="387"/>
    </location>
</feature>
<proteinExistence type="predicted"/>
<name>A0ABN6C921_9ACTN</name>
<keyword evidence="2" id="KW-0813">Transport</keyword>
<evidence type="ECO:0000256" key="3">
    <source>
        <dbReference type="ARBA" id="ARBA00022475"/>
    </source>
</evidence>
<keyword evidence="3" id="KW-1003">Cell membrane</keyword>
<dbReference type="SUPFAM" id="SSF103473">
    <property type="entry name" value="MFS general substrate transporter"/>
    <property type="match status" value="1"/>
</dbReference>
<dbReference type="EMBL" id="AP023356">
    <property type="protein sequence ID" value="BCJ41911.1"/>
    <property type="molecule type" value="Genomic_DNA"/>
</dbReference>
<evidence type="ECO:0000259" key="9">
    <source>
        <dbReference type="PROSITE" id="PS50850"/>
    </source>
</evidence>
<evidence type="ECO:0000256" key="2">
    <source>
        <dbReference type="ARBA" id="ARBA00022448"/>
    </source>
</evidence>
<keyword evidence="5 8" id="KW-1133">Transmembrane helix</keyword>
<feature type="transmembrane region" description="Helical" evidence="8">
    <location>
        <begin position="109"/>
        <end position="130"/>
    </location>
</feature>
<dbReference type="Gene3D" id="1.20.1250.20">
    <property type="entry name" value="MFS general substrate transporter like domains"/>
    <property type="match status" value="1"/>
</dbReference>
<feature type="transmembrane region" description="Helical" evidence="8">
    <location>
        <begin position="170"/>
        <end position="192"/>
    </location>
</feature>
<dbReference type="Pfam" id="PF07690">
    <property type="entry name" value="MFS_1"/>
    <property type="match status" value="1"/>
</dbReference>
<dbReference type="Gene3D" id="1.20.1720.10">
    <property type="entry name" value="Multidrug resistance protein D"/>
    <property type="match status" value="1"/>
</dbReference>
<accession>A0ABN6C921</accession>
<reference evidence="10 11" key="1">
    <citation type="submission" date="2020-08" db="EMBL/GenBank/DDBJ databases">
        <title>Whole genome shotgun sequence of Actinoplanes ianthinogenes NBRC 13996.</title>
        <authorList>
            <person name="Komaki H."/>
            <person name="Tamura T."/>
        </authorList>
    </citation>
    <scope>NUCLEOTIDE SEQUENCE [LARGE SCALE GENOMIC DNA]</scope>
    <source>
        <strain evidence="10 11">NBRC 13996</strain>
    </source>
</reference>
<evidence type="ECO:0000256" key="7">
    <source>
        <dbReference type="SAM" id="MobiDB-lite"/>
    </source>
</evidence>
<feature type="domain" description="Major facilitator superfamily (MFS) profile" evidence="9">
    <location>
        <begin position="18"/>
        <end position="497"/>
    </location>
</feature>
<dbReference type="PANTHER" id="PTHR42718">
    <property type="entry name" value="MAJOR FACILITATOR SUPERFAMILY MULTIDRUG TRANSPORTER MFSC"/>
    <property type="match status" value="1"/>
</dbReference>
<feature type="transmembrane region" description="Helical" evidence="8">
    <location>
        <begin position="16"/>
        <end position="40"/>
    </location>
</feature>
<dbReference type="Proteomes" id="UP000676967">
    <property type="component" value="Chromosome"/>
</dbReference>
<dbReference type="InterPro" id="IPR020846">
    <property type="entry name" value="MFS_dom"/>
</dbReference>
<keyword evidence="11" id="KW-1185">Reference proteome</keyword>
<comment type="subcellular location">
    <subcellularLocation>
        <location evidence="1">Cell membrane</location>
        <topology evidence="1">Multi-pass membrane protein</topology>
    </subcellularLocation>
</comment>
<keyword evidence="4 8" id="KW-0812">Transmembrane</keyword>
<feature type="transmembrane region" description="Helical" evidence="8">
    <location>
        <begin position="84"/>
        <end position="103"/>
    </location>
</feature>
<feature type="transmembrane region" description="Helical" evidence="8">
    <location>
        <begin position="204"/>
        <end position="221"/>
    </location>
</feature>
<evidence type="ECO:0000256" key="5">
    <source>
        <dbReference type="ARBA" id="ARBA00022989"/>
    </source>
</evidence>
<keyword evidence="6 8" id="KW-0472">Membrane</keyword>
<gene>
    <name evidence="10" type="ORF">Aiant_25680</name>
</gene>